<proteinExistence type="predicted"/>
<accession>A0A1I4R6D1</accession>
<evidence type="ECO:0000259" key="2">
    <source>
        <dbReference type="Pfam" id="PF01627"/>
    </source>
</evidence>
<evidence type="ECO:0000313" key="3">
    <source>
        <dbReference type="EMBL" id="SFM47811.1"/>
    </source>
</evidence>
<dbReference type="GO" id="GO:0004672">
    <property type="term" value="F:protein kinase activity"/>
    <property type="evidence" value="ECO:0007669"/>
    <property type="project" value="UniProtKB-ARBA"/>
</dbReference>
<sequence>MPDPLAAAAGAAVFNVDTLLNYMGGDAKGRATVAKIVGDACADGDAPLLAAAAALAEQRYAAAGKILHSLRGSLGSLGAKRFVVSALALEQALNEGRLDELDRLFGEVSAEYHLLLGAAAGWLAAA</sequence>
<dbReference type="Pfam" id="PF01627">
    <property type="entry name" value="Hpt"/>
    <property type="match status" value="1"/>
</dbReference>
<dbReference type="OrthoDB" id="8780444at2"/>
<dbReference type="AlphaFoldDB" id="A0A1I4R6D1"/>
<dbReference type="Gene3D" id="1.20.120.160">
    <property type="entry name" value="HPT domain"/>
    <property type="match status" value="1"/>
</dbReference>
<reference evidence="3 4" key="1">
    <citation type="submission" date="2016-10" db="EMBL/GenBank/DDBJ databases">
        <authorList>
            <person name="de Groot N.N."/>
        </authorList>
    </citation>
    <scope>NUCLEOTIDE SEQUENCE [LARGE SCALE GENOMIC DNA]</scope>
    <source>
        <strain evidence="3 4">ATCC 43154</strain>
    </source>
</reference>
<keyword evidence="4" id="KW-1185">Reference proteome</keyword>
<organism evidence="3 4">
    <name type="scientific">Rugamonas rubra</name>
    <dbReference type="NCBI Taxonomy" id="758825"/>
    <lineage>
        <taxon>Bacteria</taxon>
        <taxon>Pseudomonadati</taxon>
        <taxon>Pseudomonadota</taxon>
        <taxon>Betaproteobacteria</taxon>
        <taxon>Burkholderiales</taxon>
        <taxon>Oxalobacteraceae</taxon>
        <taxon>Telluria group</taxon>
        <taxon>Rugamonas</taxon>
    </lineage>
</organism>
<dbReference type="InterPro" id="IPR008207">
    <property type="entry name" value="Sig_transdc_His_kin_Hpt_dom"/>
</dbReference>
<keyword evidence="1" id="KW-0902">Two-component regulatory system</keyword>
<name>A0A1I4R6D1_9BURK</name>
<protein>
    <submittedName>
        <fullName evidence="3">Hpt domain-containing protein</fullName>
    </submittedName>
</protein>
<gene>
    <name evidence="3" type="ORF">SAMN02982985_04202</name>
</gene>
<dbReference type="EMBL" id="FOTW01000021">
    <property type="protein sequence ID" value="SFM47811.1"/>
    <property type="molecule type" value="Genomic_DNA"/>
</dbReference>
<dbReference type="GO" id="GO:0000160">
    <property type="term" value="P:phosphorelay signal transduction system"/>
    <property type="evidence" value="ECO:0007669"/>
    <property type="project" value="UniProtKB-KW"/>
</dbReference>
<dbReference type="Proteomes" id="UP000199470">
    <property type="component" value="Unassembled WGS sequence"/>
</dbReference>
<dbReference type="RefSeq" id="WP_093389728.1">
    <property type="nucleotide sequence ID" value="NZ_FOTW01000021.1"/>
</dbReference>
<evidence type="ECO:0000256" key="1">
    <source>
        <dbReference type="ARBA" id="ARBA00023012"/>
    </source>
</evidence>
<dbReference type="InterPro" id="IPR036641">
    <property type="entry name" value="HPT_dom_sf"/>
</dbReference>
<evidence type="ECO:0000313" key="4">
    <source>
        <dbReference type="Proteomes" id="UP000199470"/>
    </source>
</evidence>
<feature type="domain" description="HPt" evidence="2">
    <location>
        <begin position="41"/>
        <end position="113"/>
    </location>
</feature>
<dbReference type="SUPFAM" id="SSF47226">
    <property type="entry name" value="Histidine-containing phosphotransfer domain, HPT domain"/>
    <property type="match status" value="1"/>
</dbReference>